<gene>
    <name evidence="11" type="ORF">SAMN04489760_11174</name>
</gene>
<dbReference type="GO" id="GO:0006935">
    <property type="term" value="P:chemotaxis"/>
    <property type="evidence" value="ECO:0007669"/>
    <property type="project" value="UniProtKB-KW"/>
</dbReference>
<feature type="transmembrane region" description="Helical" evidence="10">
    <location>
        <begin position="26"/>
        <end position="48"/>
    </location>
</feature>
<evidence type="ECO:0000313" key="11">
    <source>
        <dbReference type="EMBL" id="SEM35283.1"/>
    </source>
</evidence>
<evidence type="ECO:0000256" key="8">
    <source>
        <dbReference type="ARBA" id="ARBA00022989"/>
    </source>
</evidence>
<sequence>MAKEEQAQQDSVTPTKQEKKGSFKKWLIIGVAGLVIIAGGVAGGVFYFKHASAGKESQKTEKAAPGALWALDPFIVNLADNTGERYLKVVMQLEVSGQDDPKALEEYKPKFRDCILDILSSKSYSELMDVNGKQRLRDDIGVKLNNLLSKGKIKRVYFTEFVIQ</sequence>
<protein>
    <recommendedName>
        <fullName evidence="10">Flagellar protein FliL</fullName>
    </recommendedName>
</protein>
<dbReference type="EMBL" id="FOBS01000011">
    <property type="protein sequence ID" value="SEM35283.1"/>
    <property type="molecule type" value="Genomic_DNA"/>
</dbReference>
<dbReference type="PANTHER" id="PTHR35091:SF2">
    <property type="entry name" value="FLAGELLAR PROTEIN FLIL"/>
    <property type="match status" value="1"/>
</dbReference>
<accession>A0A1H7XNS4</accession>
<organism evidence="11 12">
    <name type="scientific">Syntrophus gentianae</name>
    <dbReference type="NCBI Taxonomy" id="43775"/>
    <lineage>
        <taxon>Bacteria</taxon>
        <taxon>Pseudomonadati</taxon>
        <taxon>Thermodesulfobacteriota</taxon>
        <taxon>Syntrophia</taxon>
        <taxon>Syntrophales</taxon>
        <taxon>Syntrophaceae</taxon>
        <taxon>Syntrophus</taxon>
    </lineage>
</organism>
<comment type="subcellular location">
    <subcellularLocation>
        <location evidence="2">Cell membrane</location>
        <topology evidence="2">Single-pass membrane protein</topology>
    </subcellularLocation>
</comment>
<dbReference type="AlphaFoldDB" id="A0A1H7XNS4"/>
<keyword evidence="11" id="KW-0969">Cilium</keyword>
<evidence type="ECO:0000256" key="6">
    <source>
        <dbReference type="ARBA" id="ARBA00022692"/>
    </source>
</evidence>
<keyword evidence="6 10" id="KW-0812">Transmembrane</keyword>
<dbReference type="GO" id="GO:0005886">
    <property type="term" value="C:plasma membrane"/>
    <property type="evidence" value="ECO:0007669"/>
    <property type="project" value="UniProtKB-SubCell"/>
</dbReference>
<evidence type="ECO:0000256" key="1">
    <source>
        <dbReference type="ARBA" id="ARBA00002254"/>
    </source>
</evidence>
<dbReference type="Proteomes" id="UP000198744">
    <property type="component" value="Unassembled WGS sequence"/>
</dbReference>
<keyword evidence="11" id="KW-0282">Flagellum</keyword>
<comment type="similarity">
    <text evidence="3 10">Belongs to the FliL family.</text>
</comment>
<dbReference type="GO" id="GO:0071978">
    <property type="term" value="P:bacterial-type flagellum-dependent swarming motility"/>
    <property type="evidence" value="ECO:0007669"/>
    <property type="project" value="TreeGrafter"/>
</dbReference>
<reference evidence="11 12" key="1">
    <citation type="submission" date="2016-10" db="EMBL/GenBank/DDBJ databases">
        <authorList>
            <person name="de Groot N.N."/>
        </authorList>
    </citation>
    <scope>NUCLEOTIDE SEQUENCE [LARGE SCALE GENOMIC DNA]</scope>
    <source>
        <strain evidence="11 12">DSM 8423</strain>
    </source>
</reference>
<evidence type="ECO:0000256" key="3">
    <source>
        <dbReference type="ARBA" id="ARBA00008281"/>
    </source>
</evidence>
<keyword evidence="7 10" id="KW-0283">Flagellar rotation</keyword>
<dbReference type="RefSeq" id="WP_175476452.1">
    <property type="nucleotide sequence ID" value="NZ_FOBS01000011.1"/>
</dbReference>
<dbReference type="PANTHER" id="PTHR35091">
    <property type="entry name" value="FLAGELLAR PROTEIN FLIL"/>
    <property type="match status" value="1"/>
</dbReference>
<evidence type="ECO:0000256" key="10">
    <source>
        <dbReference type="RuleBase" id="RU364125"/>
    </source>
</evidence>
<evidence type="ECO:0000256" key="7">
    <source>
        <dbReference type="ARBA" id="ARBA00022779"/>
    </source>
</evidence>
<keyword evidence="11" id="KW-0966">Cell projection</keyword>
<keyword evidence="9 10" id="KW-0472">Membrane</keyword>
<keyword evidence="8 10" id="KW-1133">Transmembrane helix</keyword>
<dbReference type="STRING" id="43775.SAMN04489760_11174"/>
<dbReference type="GO" id="GO:0009425">
    <property type="term" value="C:bacterial-type flagellum basal body"/>
    <property type="evidence" value="ECO:0007669"/>
    <property type="project" value="InterPro"/>
</dbReference>
<evidence type="ECO:0000256" key="4">
    <source>
        <dbReference type="ARBA" id="ARBA00022475"/>
    </source>
</evidence>
<comment type="function">
    <text evidence="1 10">Controls the rotational direction of flagella during chemotaxis.</text>
</comment>
<evidence type="ECO:0000256" key="2">
    <source>
        <dbReference type="ARBA" id="ARBA00004162"/>
    </source>
</evidence>
<dbReference type="Pfam" id="PF03748">
    <property type="entry name" value="FliL"/>
    <property type="match status" value="1"/>
</dbReference>
<name>A0A1H7XNS4_9BACT</name>
<evidence type="ECO:0000256" key="5">
    <source>
        <dbReference type="ARBA" id="ARBA00022500"/>
    </source>
</evidence>
<evidence type="ECO:0000313" key="12">
    <source>
        <dbReference type="Proteomes" id="UP000198744"/>
    </source>
</evidence>
<keyword evidence="5 10" id="KW-0145">Chemotaxis</keyword>
<keyword evidence="12" id="KW-1185">Reference proteome</keyword>
<dbReference type="InterPro" id="IPR005503">
    <property type="entry name" value="FliL"/>
</dbReference>
<evidence type="ECO:0000256" key="9">
    <source>
        <dbReference type="ARBA" id="ARBA00023136"/>
    </source>
</evidence>
<proteinExistence type="inferred from homology"/>
<keyword evidence="4 10" id="KW-1003">Cell membrane</keyword>